<reference evidence="2 3" key="1">
    <citation type="journal article" date="2012" name="J. Virol.">
        <title>Genome of Klebsiella sp.-Infecting Bacteriophage vB_KleM_RaK2.</title>
        <authorList>
            <person name="Simoliunas E."/>
            <person name="Kaliniene L."/>
            <person name="Truncaite L."/>
            <person name="Klausa V."/>
            <person name="Zajanckauskaite A."/>
            <person name="Meskys R."/>
        </authorList>
    </citation>
    <scope>NUCLEOTIDE SEQUENCE [LARGE SCALE GENOMIC DNA]</scope>
</reference>
<evidence type="ECO:0000259" key="1">
    <source>
        <dbReference type="Pfam" id="PF23974"/>
    </source>
</evidence>
<dbReference type="OrthoDB" id="41267at10239"/>
<keyword evidence="3" id="KW-1185">Reference proteome</keyword>
<evidence type="ECO:0000313" key="2">
    <source>
        <dbReference type="EMBL" id="AFA44601.1"/>
    </source>
</evidence>
<dbReference type="KEGG" id="vg:14012916"/>
<dbReference type="InterPro" id="IPR055724">
    <property type="entry name" value="DUF7300"/>
</dbReference>
<accession>H6X4D5</accession>
<proteinExistence type="predicted"/>
<gene>
    <name evidence="2" type="ORF">RaK2_00328</name>
</gene>
<protein>
    <recommendedName>
        <fullName evidence="1">DUF7300 domain-containing protein</fullName>
    </recommendedName>
</protein>
<dbReference type="RefSeq" id="YP_007007483.1">
    <property type="nucleotide sequence ID" value="NC_019526.1"/>
</dbReference>
<dbReference type="Proteomes" id="UP000007524">
    <property type="component" value="Segment"/>
</dbReference>
<sequence>MSTKELNVTTNTYKTLCGRLLRDYYTVEIEERELPEDKHYWESGVSPLLRVTTSKHVFFTSRIHVNKRVELTFSFSGSYKDHEILNDRIVINKFIQMYGADSLL</sequence>
<dbReference type="EMBL" id="JQ513383">
    <property type="protein sequence ID" value="AFA44601.1"/>
    <property type="molecule type" value="Genomic_DNA"/>
</dbReference>
<feature type="domain" description="DUF7300" evidence="1">
    <location>
        <begin position="11"/>
        <end position="94"/>
    </location>
</feature>
<evidence type="ECO:0000313" key="3">
    <source>
        <dbReference type="Proteomes" id="UP000007524"/>
    </source>
</evidence>
<name>H6X4D5_9CAUD</name>
<organism evidence="2 3">
    <name type="scientific">Klebsiella phage vB_KleM_RaK2</name>
    <dbReference type="NCBI Taxonomy" id="1147094"/>
    <lineage>
        <taxon>Viruses</taxon>
        <taxon>Duplodnaviria</taxon>
        <taxon>Heunggongvirae</taxon>
        <taxon>Uroviricota</taxon>
        <taxon>Caudoviricetes</taxon>
        <taxon>Alcyoneusvirus</taxon>
        <taxon>Alcyoneusvirus RaK2</taxon>
    </lineage>
</organism>
<dbReference type="Pfam" id="PF23974">
    <property type="entry name" value="DUF7300"/>
    <property type="match status" value="1"/>
</dbReference>
<dbReference type="GeneID" id="14012916"/>